<dbReference type="GO" id="GO:0008233">
    <property type="term" value="F:peptidase activity"/>
    <property type="evidence" value="ECO:0007669"/>
    <property type="project" value="InterPro"/>
</dbReference>
<dbReference type="EMBL" id="CP002452">
    <property type="protein sequence ID" value="ADV46044.1"/>
    <property type="molecule type" value="Genomic_DNA"/>
</dbReference>
<evidence type="ECO:0000313" key="4">
    <source>
        <dbReference type="EMBL" id="ADV46044.1"/>
    </source>
</evidence>
<dbReference type="InterPro" id="IPR039561">
    <property type="entry name" value="Peptidase_M15C"/>
</dbReference>
<dbReference type="AlphaFoldDB" id="E6X2A9"/>
<dbReference type="RefSeq" id="WP_013553738.1">
    <property type="nucleotide sequence ID" value="NC_014935.1"/>
</dbReference>
<dbReference type="HOGENOM" id="CLU_076855_0_0_7"/>
<dbReference type="KEGG" id="nsa:Nitsa_0779"/>
<keyword evidence="5" id="KW-1185">Reference proteome</keyword>
<name>E6X2A9_NITSE</name>
<feature type="domain" description="Peptidase M15C" evidence="3">
    <location>
        <begin position="181"/>
        <end position="246"/>
    </location>
</feature>
<dbReference type="OrthoDB" id="9799970at2"/>
<dbReference type="Proteomes" id="UP000008633">
    <property type="component" value="Chromosome"/>
</dbReference>
<evidence type="ECO:0000256" key="2">
    <source>
        <dbReference type="SAM" id="SignalP"/>
    </source>
</evidence>
<feature type="region of interest" description="Disordered" evidence="1">
    <location>
        <begin position="255"/>
        <end position="278"/>
    </location>
</feature>
<gene>
    <name evidence="4" type="ordered locus">Nitsa_0779</name>
</gene>
<feature type="compositionally biased region" description="Basic residues" evidence="1">
    <location>
        <begin position="258"/>
        <end position="269"/>
    </location>
</feature>
<reference evidence="5" key="2">
    <citation type="submission" date="2011-01" db="EMBL/GenBank/DDBJ databases">
        <title>The complete genome of Nitratifractor salsuginis DSM 16511.</title>
        <authorList>
            <consortium name="US DOE Joint Genome Institute (JGI-PGF)"/>
            <person name="Lucas S."/>
            <person name="Copeland A."/>
            <person name="Lapidus A."/>
            <person name="Bruce D."/>
            <person name="Goodwin L."/>
            <person name="Pitluck S."/>
            <person name="Kyrpides N."/>
            <person name="Mavromatis K."/>
            <person name="Ivanova N."/>
            <person name="Mikhailova N."/>
            <person name="Zeytun A."/>
            <person name="Detter J.C."/>
            <person name="Tapia R."/>
            <person name="Han C."/>
            <person name="Land M."/>
            <person name="Hauser L."/>
            <person name="Markowitz V."/>
            <person name="Cheng J.-F."/>
            <person name="Hugenholtz P."/>
            <person name="Woyke T."/>
            <person name="Wu D."/>
            <person name="Tindall B."/>
            <person name="Schuetze A."/>
            <person name="Brambilla E."/>
            <person name="Klenk H.-P."/>
            <person name="Eisen J.A."/>
        </authorList>
    </citation>
    <scope>NUCLEOTIDE SEQUENCE [LARGE SCALE GENOMIC DNA]</scope>
    <source>
        <strain evidence="5">DSM 16511 / JCM 12458 / E9I37-1</strain>
    </source>
</reference>
<evidence type="ECO:0000259" key="3">
    <source>
        <dbReference type="Pfam" id="PF13539"/>
    </source>
</evidence>
<accession>E6X2A9</accession>
<reference evidence="4 5" key="1">
    <citation type="journal article" date="2011" name="Stand. Genomic Sci.">
        <title>Complete genome sequence of Nitratifractor salsuginis type strain (E9I37-1).</title>
        <authorList>
            <person name="Anderson I."/>
            <person name="Sikorski J."/>
            <person name="Zeytun A."/>
            <person name="Nolan M."/>
            <person name="Lapidus A."/>
            <person name="Lucas S."/>
            <person name="Hammon N."/>
            <person name="Deshpande S."/>
            <person name="Cheng J.F."/>
            <person name="Tapia R."/>
            <person name="Han C."/>
            <person name="Goodwin L."/>
            <person name="Pitluck S."/>
            <person name="Liolios K."/>
            <person name="Pagani I."/>
            <person name="Ivanova N."/>
            <person name="Huntemann M."/>
            <person name="Mavromatis K."/>
            <person name="Ovchinikova G."/>
            <person name="Pati A."/>
            <person name="Chen A."/>
            <person name="Palaniappan K."/>
            <person name="Land M."/>
            <person name="Hauser L."/>
            <person name="Brambilla E.M."/>
            <person name="Ngatchou-Djao O.D."/>
            <person name="Rohde M."/>
            <person name="Tindall B.J."/>
            <person name="Goker M."/>
            <person name="Detter J.C."/>
            <person name="Woyke T."/>
            <person name="Bristow J."/>
            <person name="Eisen J.A."/>
            <person name="Markowitz V."/>
            <person name="Hugenholtz P."/>
            <person name="Klenk H.P."/>
            <person name="Kyrpides N.C."/>
        </authorList>
    </citation>
    <scope>NUCLEOTIDE SEQUENCE [LARGE SCALE GENOMIC DNA]</scope>
    <source>
        <strain evidence="5">DSM 16511 / JCM 12458 / E9I37-1</strain>
    </source>
</reference>
<dbReference type="InterPro" id="IPR009045">
    <property type="entry name" value="Zn_M74/Hedgehog-like"/>
</dbReference>
<feature type="signal peptide" evidence="2">
    <location>
        <begin position="1"/>
        <end position="20"/>
    </location>
</feature>
<dbReference type="Pfam" id="PF13539">
    <property type="entry name" value="Peptidase_M15_4"/>
    <property type="match status" value="1"/>
</dbReference>
<organism evidence="4 5">
    <name type="scientific">Nitratifractor salsuginis (strain DSM 16511 / JCM 12458 / E9I37-1)</name>
    <dbReference type="NCBI Taxonomy" id="749222"/>
    <lineage>
        <taxon>Bacteria</taxon>
        <taxon>Pseudomonadati</taxon>
        <taxon>Campylobacterota</taxon>
        <taxon>Epsilonproteobacteria</taxon>
        <taxon>Campylobacterales</taxon>
        <taxon>Sulfurovaceae</taxon>
        <taxon>Nitratifractor</taxon>
    </lineage>
</organism>
<evidence type="ECO:0000313" key="5">
    <source>
        <dbReference type="Proteomes" id="UP000008633"/>
    </source>
</evidence>
<protein>
    <recommendedName>
        <fullName evidence="3">Peptidase M15C domain-containing protein</fullName>
    </recommendedName>
</protein>
<dbReference type="Gene3D" id="3.30.1380.10">
    <property type="match status" value="1"/>
</dbReference>
<evidence type="ECO:0000256" key="1">
    <source>
        <dbReference type="SAM" id="MobiDB-lite"/>
    </source>
</evidence>
<feature type="chain" id="PRO_5003212679" description="Peptidase M15C domain-containing protein" evidence="2">
    <location>
        <begin position="21"/>
        <end position="278"/>
    </location>
</feature>
<dbReference type="eggNOG" id="COG0791">
    <property type="taxonomic scope" value="Bacteria"/>
</dbReference>
<dbReference type="STRING" id="749222.Nitsa_0779"/>
<sequence>MKWMNYTVSLLLGSSLWLQAGCPDLLRAYPQQLKECRGNTLIWRDGTRMRYDDGKKNKSFEELLNRPDLEDMFHYRYPKGRAGYGKAPAINHDPGRIRYEPFFRKMYGNSAAQVKGHLTTIPWLPRNTGGRYRVTVTRVNGVDRRLAAVSRDLDTLLRRHPEYKKYLVPMGGTFKWRKIAGTRRLSVHSFGAAIDINVKHSAYWRWNKGPYRYRNEIPLPIVETFEKHGFIWGGKWYHYDTMHFEYRPEILGASGTGSHKKIRKSGKKRSAAEPASLF</sequence>
<dbReference type="SUPFAM" id="SSF55166">
    <property type="entry name" value="Hedgehog/DD-peptidase"/>
    <property type="match status" value="1"/>
</dbReference>
<proteinExistence type="predicted"/>
<keyword evidence="2" id="KW-0732">Signal</keyword>